<protein>
    <submittedName>
        <fullName evidence="1">Uncharacterized protein</fullName>
    </submittedName>
</protein>
<dbReference type="AlphaFoldDB" id="A0A165DLP6"/>
<dbReference type="GeneID" id="63821666"/>
<keyword evidence="2" id="KW-1185">Reference proteome</keyword>
<dbReference type="OrthoDB" id="2803878at2759"/>
<evidence type="ECO:0000313" key="2">
    <source>
        <dbReference type="Proteomes" id="UP000076871"/>
    </source>
</evidence>
<feature type="non-terminal residue" evidence="1">
    <location>
        <position position="1"/>
    </location>
</feature>
<dbReference type="EMBL" id="KV427632">
    <property type="protein sequence ID" value="KZT05157.1"/>
    <property type="molecule type" value="Genomic_DNA"/>
</dbReference>
<proteinExistence type="predicted"/>
<reference evidence="1 2" key="1">
    <citation type="journal article" date="2016" name="Mol. Biol. Evol.">
        <title>Comparative Genomics of Early-Diverging Mushroom-Forming Fungi Provides Insights into the Origins of Lignocellulose Decay Capabilities.</title>
        <authorList>
            <person name="Nagy L.G."/>
            <person name="Riley R."/>
            <person name="Tritt A."/>
            <person name="Adam C."/>
            <person name="Daum C."/>
            <person name="Floudas D."/>
            <person name="Sun H."/>
            <person name="Yadav J.S."/>
            <person name="Pangilinan J."/>
            <person name="Larsson K.H."/>
            <person name="Matsuura K."/>
            <person name="Barry K."/>
            <person name="Labutti K."/>
            <person name="Kuo R."/>
            <person name="Ohm R.A."/>
            <person name="Bhattacharya S.S."/>
            <person name="Shirouzu T."/>
            <person name="Yoshinaga Y."/>
            <person name="Martin F.M."/>
            <person name="Grigoriev I.V."/>
            <person name="Hibbett D.S."/>
        </authorList>
    </citation>
    <scope>NUCLEOTIDE SEQUENCE [LARGE SCALE GENOMIC DNA]</scope>
    <source>
        <strain evidence="1 2">93-53</strain>
    </source>
</reference>
<evidence type="ECO:0000313" key="1">
    <source>
        <dbReference type="EMBL" id="KZT05157.1"/>
    </source>
</evidence>
<organism evidence="1 2">
    <name type="scientific">Laetiporus sulphureus 93-53</name>
    <dbReference type="NCBI Taxonomy" id="1314785"/>
    <lineage>
        <taxon>Eukaryota</taxon>
        <taxon>Fungi</taxon>
        <taxon>Dikarya</taxon>
        <taxon>Basidiomycota</taxon>
        <taxon>Agaricomycotina</taxon>
        <taxon>Agaricomycetes</taxon>
        <taxon>Polyporales</taxon>
        <taxon>Laetiporus</taxon>
    </lineage>
</organism>
<sequence>VEMIKFAIDWNLRTSQPGGKLWVGQFFTAAFQADPLYNEHFAALSEMEAAAKMKTLDRQYKQWKQTNAHIVTARNRLLKMYDTVSHILCLLRQPC</sequence>
<name>A0A165DLP6_9APHY</name>
<dbReference type="InParanoid" id="A0A165DLP6"/>
<dbReference type="Proteomes" id="UP000076871">
    <property type="component" value="Unassembled WGS sequence"/>
</dbReference>
<dbReference type="RefSeq" id="XP_040762897.1">
    <property type="nucleotide sequence ID" value="XM_040904636.1"/>
</dbReference>
<gene>
    <name evidence="1" type="ORF">LAESUDRAFT_656727</name>
</gene>
<accession>A0A165DLP6</accession>